<reference evidence="11" key="1">
    <citation type="journal article" date="2019" name="Nat. Commun.">
        <title>Expansion of phycobilisome linker gene families in mesophilic red algae.</title>
        <authorList>
            <person name="Lee J."/>
            <person name="Kim D."/>
            <person name="Bhattacharya D."/>
            <person name="Yoon H.S."/>
        </authorList>
    </citation>
    <scope>NUCLEOTIDE SEQUENCE [LARGE SCALE GENOMIC DNA]</scope>
    <source>
        <strain evidence="11">CCMP 1328</strain>
    </source>
</reference>
<evidence type="ECO:0000313" key="11">
    <source>
        <dbReference type="Proteomes" id="UP000324585"/>
    </source>
</evidence>
<dbReference type="InterPro" id="IPR036236">
    <property type="entry name" value="Znf_C2H2_sf"/>
</dbReference>
<sequence>MEIPMSIFRAVLRILREEAHVSAWLVDWLRSSALHDATRDVSYGTGLGTDSVSMVDSADGTLSSDIDVHSTYDQISPQEFQCLPFLPTQDDLDKAIIWDYDMRHLNEVTFGAMIPMARDNSTRDSRFVNAIMMLNTSMNPMPKGVSVLPGHRLSGFRTRYGYACIAVGSCTDGSMYITLSRLWDNYRWKLETFHTASIEHDATLLSYAVIERPGLCTQKCGPGRCICWRPACSRREDGELAKALDWKDFAVFTRDALGASALDVSEMQCRAFFGNGQLAFRLDLLNSKTQATFGSLYPNMSHLKFLFLDRLTTASSVWHSRPIKLETGTKSEKDNADHKRKFSDIESGGGSADESGSRPKAGLKSVAHACGTCGKALSRASDLRRHIETIHNHIQNFACKSCGKRFKQGSHLHTHVRIVHEKRRDFKCTVCATTFSVVSNWKRHMRAIHPNHV</sequence>
<dbReference type="PROSITE" id="PS00028">
    <property type="entry name" value="ZINC_FINGER_C2H2_1"/>
    <property type="match status" value="2"/>
</dbReference>
<accession>A0A5J4Z1K9</accession>
<dbReference type="PROSITE" id="PS50157">
    <property type="entry name" value="ZINC_FINGER_C2H2_2"/>
    <property type="match status" value="3"/>
</dbReference>
<dbReference type="SUPFAM" id="SSF57667">
    <property type="entry name" value="beta-beta-alpha zinc fingers"/>
    <property type="match status" value="2"/>
</dbReference>
<feature type="domain" description="C2H2-type" evidence="9">
    <location>
        <begin position="426"/>
        <end position="453"/>
    </location>
</feature>
<organism evidence="10 11">
    <name type="scientific">Porphyridium purpureum</name>
    <name type="common">Red alga</name>
    <name type="synonym">Porphyridium cruentum</name>
    <dbReference type="NCBI Taxonomy" id="35688"/>
    <lineage>
        <taxon>Eukaryota</taxon>
        <taxon>Rhodophyta</taxon>
        <taxon>Bangiophyceae</taxon>
        <taxon>Porphyridiales</taxon>
        <taxon>Porphyridiaceae</taxon>
        <taxon>Porphyridium</taxon>
    </lineage>
</organism>
<dbReference type="InterPro" id="IPR013087">
    <property type="entry name" value="Znf_C2H2_type"/>
</dbReference>
<dbReference type="AlphaFoldDB" id="A0A5J4Z1K9"/>
<protein>
    <submittedName>
        <fullName evidence="10">Zinc finger and BTB domain-containing protein 44</fullName>
    </submittedName>
</protein>
<dbReference type="Gene3D" id="3.30.160.60">
    <property type="entry name" value="Classic Zinc Finger"/>
    <property type="match status" value="2"/>
</dbReference>
<dbReference type="GO" id="GO:0005634">
    <property type="term" value="C:nucleus"/>
    <property type="evidence" value="ECO:0007669"/>
    <property type="project" value="UniProtKB-SubCell"/>
</dbReference>
<dbReference type="EMBL" id="VRMN01000002">
    <property type="protein sequence ID" value="KAA8497160.1"/>
    <property type="molecule type" value="Genomic_DNA"/>
</dbReference>
<dbReference type="GO" id="GO:0008270">
    <property type="term" value="F:zinc ion binding"/>
    <property type="evidence" value="ECO:0007669"/>
    <property type="project" value="UniProtKB-KW"/>
</dbReference>
<feature type="region of interest" description="Disordered" evidence="8">
    <location>
        <begin position="329"/>
        <end position="360"/>
    </location>
</feature>
<evidence type="ECO:0000259" key="9">
    <source>
        <dbReference type="PROSITE" id="PS50157"/>
    </source>
</evidence>
<dbReference type="GO" id="GO:0010468">
    <property type="term" value="P:regulation of gene expression"/>
    <property type="evidence" value="ECO:0007669"/>
    <property type="project" value="TreeGrafter"/>
</dbReference>
<keyword evidence="4 7" id="KW-0863">Zinc-finger</keyword>
<evidence type="ECO:0000256" key="5">
    <source>
        <dbReference type="ARBA" id="ARBA00022833"/>
    </source>
</evidence>
<keyword evidence="5" id="KW-0862">Zinc</keyword>
<keyword evidence="6" id="KW-0539">Nucleus</keyword>
<gene>
    <name evidence="10" type="ORF">FVE85_0889</name>
</gene>
<dbReference type="PANTHER" id="PTHR16515">
    <property type="entry name" value="PR DOMAIN ZINC FINGER PROTEIN"/>
    <property type="match status" value="1"/>
</dbReference>
<comment type="subcellular location">
    <subcellularLocation>
        <location evidence="1">Nucleus</location>
    </subcellularLocation>
</comment>
<evidence type="ECO:0000256" key="3">
    <source>
        <dbReference type="ARBA" id="ARBA00022737"/>
    </source>
</evidence>
<dbReference type="FunFam" id="3.30.160.60:FF:000100">
    <property type="entry name" value="Zinc finger 45-like"/>
    <property type="match status" value="1"/>
</dbReference>
<proteinExistence type="predicted"/>
<comment type="caution">
    <text evidence="10">The sequence shown here is derived from an EMBL/GenBank/DDBJ whole genome shotgun (WGS) entry which is preliminary data.</text>
</comment>
<evidence type="ECO:0000256" key="4">
    <source>
        <dbReference type="ARBA" id="ARBA00022771"/>
    </source>
</evidence>
<dbReference type="SMART" id="SM00355">
    <property type="entry name" value="ZnF_C2H2"/>
    <property type="match status" value="3"/>
</dbReference>
<evidence type="ECO:0000313" key="10">
    <source>
        <dbReference type="EMBL" id="KAA8497160.1"/>
    </source>
</evidence>
<dbReference type="Pfam" id="PF00096">
    <property type="entry name" value="zf-C2H2"/>
    <property type="match status" value="3"/>
</dbReference>
<evidence type="ECO:0000256" key="2">
    <source>
        <dbReference type="ARBA" id="ARBA00022723"/>
    </source>
</evidence>
<keyword evidence="3" id="KW-0677">Repeat</keyword>
<evidence type="ECO:0000256" key="8">
    <source>
        <dbReference type="SAM" id="MobiDB-lite"/>
    </source>
</evidence>
<dbReference type="OrthoDB" id="9439903at2759"/>
<dbReference type="Proteomes" id="UP000324585">
    <property type="component" value="Unassembled WGS sequence"/>
</dbReference>
<evidence type="ECO:0000256" key="1">
    <source>
        <dbReference type="ARBA" id="ARBA00004123"/>
    </source>
</evidence>
<evidence type="ECO:0000256" key="6">
    <source>
        <dbReference type="ARBA" id="ARBA00023242"/>
    </source>
</evidence>
<dbReference type="PANTHER" id="PTHR16515:SF66">
    <property type="entry name" value="C2H2-TYPE DOMAIN-CONTAINING PROTEIN"/>
    <property type="match status" value="1"/>
</dbReference>
<feature type="domain" description="C2H2-type" evidence="9">
    <location>
        <begin position="397"/>
        <end position="425"/>
    </location>
</feature>
<evidence type="ECO:0000256" key="7">
    <source>
        <dbReference type="PROSITE-ProRule" id="PRU00042"/>
    </source>
</evidence>
<keyword evidence="11" id="KW-1185">Reference proteome</keyword>
<dbReference type="InterPro" id="IPR050331">
    <property type="entry name" value="Zinc_finger"/>
</dbReference>
<name>A0A5J4Z1K9_PORPP</name>
<keyword evidence="2" id="KW-0479">Metal-binding</keyword>
<feature type="domain" description="C2H2-type" evidence="9">
    <location>
        <begin position="368"/>
        <end position="396"/>
    </location>
</feature>